<evidence type="ECO:0000313" key="1">
    <source>
        <dbReference type="Proteomes" id="UP000887564"/>
    </source>
</evidence>
<name>A0A914S6R0_PAREQ</name>
<evidence type="ECO:0000313" key="2">
    <source>
        <dbReference type="WBParaSite" id="PEQ_0001403201-mRNA-1"/>
    </source>
</evidence>
<dbReference type="AlphaFoldDB" id="A0A914S6R0"/>
<sequence>MWSECKNKHQTSSFDVLYLFFNEVLTQILRDVEANTVRLKEHGHDVLVLEKINTTYGREAVIDPYTGEPLAPRQHCWLAVSIVYLRV</sequence>
<dbReference type="WBParaSite" id="PEQ_0001403201-mRNA-1">
    <property type="protein sequence ID" value="PEQ_0001403201-mRNA-1"/>
    <property type="gene ID" value="PEQ_0001403201"/>
</dbReference>
<protein>
    <submittedName>
        <fullName evidence="2">Uncharacterized protein</fullName>
    </submittedName>
</protein>
<accession>A0A914S6R0</accession>
<keyword evidence="1" id="KW-1185">Reference proteome</keyword>
<reference evidence="2" key="1">
    <citation type="submission" date="2022-11" db="UniProtKB">
        <authorList>
            <consortium name="WormBaseParasite"/>
        </authorList>
    </citation>
    <scope>IDENTIFICATION</scope>
</reference>
<organism evidence="1 2">
    <name type="scientific">Parascaris equorum</name>
    <name type="common">Equine roundworm</name>
    <dbReference type="NCBI Taxonomy" id="6256"/>
    <lineage>
        <taxon>Eukaryota</taxon>
        <taxon>Metazoa</taxon>
        <taxon>Ecdysozoa</taxon>
        <taxon>Nematoda</taxon>
        <taxon>Chromadorea</taxon>
        <taxon>Rhabditida</taxon>
        <taxon>Spirurina</taxon>
        <taxon>Ascaridomorpha</taxon>
        <taxon>Ascaridoidea</taxon>
        <taxon>Ascarididae</taxon>
        <taxon>Parascaris</taxon>
    </lineage>
</organism>
<proteinExistence type="predicted"/>
<dbReference type="Proteomes" id="UP000887564">
    <property type="component" value="Unplaced"/>
</dbReference>